<sequence length="134" mass="14117">MPSPARPSLLLASGLTELAAGALSGWVYTFARQQPERVRDVGIKSAARVRQWHLDMAILGTATVACATAVPDAPRPVAAALGVGAWTNALLFLPLAFKPDADQRPEYRAAAAASFVATSVGFTGMAITAWARRR</sequence>
<protein>
    <submittedName>
        <fullName evidence="2">Uncharacterized protein</fullName>
    </submittedName>
</protein>
<keyword evidence="1" id="KW-0472">Membrane</keyword>
<evidence type="ECO:0000313" key="2">
    <source>
        <dbReference type="EMBL" id="RKQ93379.1"/>
    </source>
</evidence>
<feature type="transmembrane region" description="Helical" evidence="1">
    <location>
        <begin position="77"/>
        <end position="97"/>
    </location>
</feature>
<dbReference type="OrthoDB" id="3684380at2"/>
<dbReference type="Proteomes" id="UP000278962">
    <property type="component" value="Unassembled WGS sequence"/>
</dbReference>
<organism evidence="2 3">
    <name type="scientific">Solirubrobacter pauli</name>
    <dbReference type="NCBI Taxonomy" id="166793"/>
    <lineage>
        <taxon>Bacteria</taxon>
        <taxon>Bacillati</taxon>
        <taxon>Actinomycetota</taxon>
        <taxon>Thermoleophilia</taxon>
        <taxon>Solirubrobacterales</taxon>
        <taxon>Solirubrobacteraceae</taxon>
        <taxon>Solirubrobacter</taxon>
    </lineage>
</organism>
<proteinExistence type="predicted"/>
<accession>A0A660LFM6</accession>
<dbReference type="AlphaFoldDB" id="A0A660LFM6"/>
<comment type="caution">
    <text evidence="2">The sequence shown here is derived from an EMBL/GenBank/DDBJ whole genome shotgun (WGS) entry which is preliminary data.</text>
</comment>
<keyword evidence="3" id="KW-1185">Reference proteome</keyword>
<feature type="transmembrane region" description="Helical" evidence="1">
    <location>
        <begin position="109"/>
        <end position="131"/>
    </location>
</feature>
<evidence type="ECO:0000256" key="1">
    <source>
        <dbReference type="SAM" id="Phobius"/>
    </source>
</evidence>
<name>A0A660LFM6_9ACTN</name>
<reference evidence="2 3" key="1">
    <citation type="submission" date="2018-10" db="EMBL/GenBank/DDBJ databases">
        <title>Genomic Encyclopedia of Archaeal and Bacterial Type Strains, Phase II (KMG-II): from individual species to whole genera.</title>
        <authorList>
            <person name="Goeker M."/>
        </authorList>
    </citation>
    <scope>NUCLEOTIDE SEQUENCE [LARGE SCALE GENOMIC DNA]</scope>
    <source>
        <strain evidence="2 3">DSM 14954</strain>
    </source>
</reference>
<gene>
    <name evidence="2" type="ORF">C8N24_3242</name>
</gene>
<keyword evidence="1" id="KW-1133">Transmembrane helix</keyword>
<keyword evidence="1" id="KW-0812">Transmembrane</keyword>
<feature type="transmembrane region" description="Helical" evidence="1">
    <location>
        <begin position="52"/>
        <end position="71"/>
    </location>
</feature>
<evidence type="ECO:0000313" key="3">
    <source>
        <dbReference type="Proteomes" id="UP000278962"/>
    </source>
</evidence>
<dbReference type="RefSeq" id="WP_121251441.1">
    <property type="nucleotide sequence ID" value="NZ_RBIL01000001.1"/>
</dbReference>
<dbReference type="EMBL" id="RBIL01000001">
    <property type="protein sequence ID" value="RKQ93379.1"/>
    <property type="molecule type" value="Genomic_DNA"/>
</dbReference>
<feature type="transmembrane region" description="Helical" evidence="1">
    <location>
        <begin position="12"/>
        <end position="31"/>
    </location>
</feature>